<dbReference type="SUPFAM" id="SSF52113">
    <property type="entry name" value="BRCT domain"/>
    <property type="match status" value="1"/>
</dbReference>
<dbReference type="Pfam" id="PF21728">
    <property type="entry name" value="PADR1_N"/>
    <property type="match status" value="1"/>
</dbReference>
<dbReference type="Pfam" id="PF08063">
    <property type="entry name" value="Zn_ribbon_PADR1"/>
    <property type="match status" value="1"/>
</dbReference>
<dbReference type="Gene3D" id="3.10.10.10">
    <property type="entry name" value="HIV Type 1 Reverse Transcriptase, subunit A, domain 1"/>
    <property type="match status" value="1"/>
</dbReference>
<dbReference type="PROSITE" id="PS50158">
    <property type="entry name" value="ZF_CCHC"/>
    <property type="match status" value="1"/>
</dbReference>
<dbReference type="EMBL" id="JAWQEG010000288">
    <property type="protein sequence ID" value="KAK3891995.1"/>
    <property type="molecule type" value="Genomic_DNA"/>
</dbReference>
<dbReference type="Gene3D" id="3.30.1740.10">
    <property type="entry name" value="Zinc finger, PARP-type"/>
    <property type="match status" value="2"/>
</dbReference>
<dbReference type="SUPFAM" id="SSF53098">
    <property type="entry name" value="Ribonuclease H-like"/>
    <property type="match status" value="1"/>
</dbReference>
<dbReference type="SMART" id="SM00343">
    <property type="entry name" value="ZnF_C2HC"/>
    <property type="match status" value="2"/>
</dbReference>
<sequence>MEGEEHPYRVEYAKSSRASCRGCKQKIEKDCLRLAVMVQSPMFDGKIPNWYHQMCFFSKQRPKTVADIAHFDSLRWEDQEKIKAKVGTGGGGGAATPSTNGKSNSKKKKEASKDFTIEYAKSGRAKCRSCEEKIVKDDIRISKKDYESEKARMHGPMDAWHHVECFCKNRTELEFFLAADALPGFNTLSADDKKMLKAKLKKIEVKRKAEDEPDSAANKKIKLEDEKHLCKQNKIMFQHREALSNLKRKELSYILECNEQYIPSGDSRMLDIIVDIMTFGALEPCEVCHSTGLCYAYGKGYMCHGNLTEWTRCTNIVQEPKRRTFVIPEALMKHDYLANFKFKGVGKRLFADYGPTTAQVAQEKEMKSAFTSKPLEGMKFVLVGKKFTKDKTTMKDKIKELGGQIATKIEDTTTAVITTPDDVGGTDKKIAAAKSKNIHCVSEDFLDEVDKGGALLMITKKSIASWGADPEARVFVTKSTKSSSKSEGSRFVKNIPDKQKVKLKGGAAVDPDSGIDSIAHVYKRGDKFYNCVLGLVDVMRGTNSYYKLQLLESDSKRQWWVFRSWGRIGTVIGNNKLEEFEDLNDAMASFNEVYEEKTCNTFTAKQFNKKPGAWYIMDIDYGQPVRTEHGAVSSHLKMENQVEQLTALLVQQAEMARQAQEESRRREGRLNDVLEQLISRQVGNPGREDSQAGAVEATPQHVKFSPSAALTPHLSSSASLREFDAWRHKFRGYVALTKVTSLPLVQQKAILTSMLDDEWTRTLRYVVDVADGAQLEEVLDAMEAHLRGQRNVIVDRREFYSRVQQQGEAFDDFLCAIKEMVNFCDFCDHCIDNRLRDRIVVGIRDEEALKRMLQEKHLQLQSAIDICRASENANMSRAVIRDHASQSLCKVSRYKHEKTPHHSTKDKVSLCHRCGRKSHKEKQMCKALDKDCLNCGKKGHFAAVCWNNPRTPSVTKQFQARAPVSKVRARDVHQILAGVYTNKVSARPAPKVLINATHPRGRDAVVWTPDSGAEATVMGLDVAKSLGIPQTLLEAPSCGVLFAAGDYPLTCLGSFTSQLELGDRSTSTVVTVIKEVTGALLSWYDSVALGILPSDFPAQIKSIKESKATESLPASPPIVLPRWPHNHDPTEAEREEHVKTIIKAFPRVFDTSHTLREMDGGPMRIELTDDAVPFAVTASRTIPYSWRDDIRAQIDELLAKDIIAKVDYPTVWCHPIVPLAKKTSGVRLCVDLTRLNRYVKRPTYPVQSPHDVVARIGSEAFWFTTMDAKMGYFQVKIAEEDQDLTCFITPWGRYKFKRAPMGLVSSGDEYNRRGDQVLGDIPRTMKVVDDILAYDTRYKDHLSHVITIIQRCDKHGITLNADKFSFAKNDVVYCGYNITPQGYTADSRKVSAIADFPRPQNLTDLRSFMGLANQLGNFSPAIADAAQPLRDLLKPKNVWLWTTQHEEAFRKVKECLVSPPVLAFYDPTLPTMLQTDASKRNGFGFVLLQRHGEIWKLVQCGSRFLADTESRYAVVELELAAVCWAVKKCKVYLAGLPHFDVIVDHRPLVPILNSKLLSEIENPRLQRFKEKLASYSYTACWQKGSSHFAPDALSRSPVEDCADGESGSDNEVDTQDPLHTVVSAALNAVCEDGTRLAPLKDQTLEKIRAASEKDLEYQALKERIVSGFPEHRHDLEPELRPFWGVRSLLSVDEEFIVYGPRLIIPHSLRRETLSRLHESHKGIDRTKRRARQTVYWPGIDRDIENIVSSCQQCRPLLPKQQNEPLWQDDDPPIRVFQSTSADYFHVAGRTYLVYVDRMSGWPYVSSCPRHASAAHLITALRSIFTDTGVPVLMRTDGGPQFTSSKLRRFLTRWGVEHRVTSPYNPQSNGHAEAAVKTVKKLIVTSTKRGQLDEDEFARGLLELRNAPRADGRSPSQVLFGHPMRSAVPAHHRSFAPEWQRAADDCDITAEHIKVKAKERYDTTARQLPRLHLGSYVDVQDHASGRWDRVGVIVGIGSRRDYLIKMGSGRIMWRNRKFLRPHHPMLSETIPRHKATPEEREHGSPVDPAPPHPTTTDLGEKRAANLPRRSHRQRRAPQRLEMQWRTKTYDNK</sequence>
<dbReference type="GO" id="GO:0003964">
    <property type="term" value="F:RNA-directed DNA polymerase activity"/>
    <property type="evidence" value="ECO:0007669"/>
    <property type="project" value="UniProtKB-EC"/>
</dbReference>
<dbReference type="SUPFAM" id="SSF56672">
    <property type="entry name" value="DNA/RNA polymerases"/>
    <property type="match status" value="1"/>
</dbReference>
<dbReference type="PANTHER" id="PTHR37984">
    <property type="entry name" value="PROTEIN CBG26694"/>
    <property type="match status" value="1"/>
</dbReference>
<feature type="compositionally biased region" description="Basic and acidic residues" evidence="8">
    <location>
        <begin position="2034"/>
        <end position="2043"/>
    </location>
</feature>
<dbReference type="GO" id="GO:0015074">
    <property type="term" value="P:DNA integration"/>
    <property type="evidence" value="ECO:0007669"/>
    <property type="project" value="InterPro"/>
</dbReference>
<dbReference type="SMART" id="SM00292">
    <property type="entry name" value="BRCT"/>
    <property type="match status" value="1"/>
</dbReference>
<evidence type="ECO:0000259" key="9">
    <source>
        <dbReference type="PROSITE" id="PS50064"/>
    </source>
</evidence>
<dbReference type="PROSITE" id="PS00347">
    <property type="entry name" value="ZF_PARP_1"/>
    <property type="match status" value="1"/>
</dbReference>
<keyword evidence="3" id="KW-0479">Metal-binding</keyword>
<keyword evidence="5" id="KW-0862">Zinc</keyword>
<dbReference type="FunFam" id="1.10.340.70:FF:000003">
    <property type="entry name" value="Protein CBG25708"/>
    <property type="match status" value="1"/>
</dbReference>
<dbReference type="InterPro" id="IPR012982">
    <property type="entry name" value="PARP1-like_PADR1_Zn_ribbon"/>
</dbReference>
<dbReference type="InterPro" id="IPR041588">
    <property type="entry name" value="Integrase_H2C2"/>
</dbReference>
<dbReference type="InterPro" id="IPR036930">
    <property type="entry name" value="WGR_dom_sf"/>
</dbReference>
<dbReference type="InterPro" id="IPR050951">
    <property type="entry name" value="Retrovirus_Pol_polyprotein"/>
</dbReference>
<dbReference type="CDD" id="cd17747">
    <property type="entry name" value="BRCT_PARP1"/>
    <property type="match status" value="1"/>
</dbReference>
<evidence type="ECO:0000313" key="15">
    <source>
        <dbReference type="EMBL" id="KAK3891995.1"/>
    </source>
</evidence>
<dbReference type="PANTHER" id="PTHR37984:SF7">
    <property type="entry name" value="INTEGRASE CATALYTIC DOMAIN-CONTAINING PROTEIN"/>
    <property type="match status" value="1"/>
</dbReference>
<dbReference type="Gene3D" id="2.20.25.630">
    <property type="match status" value="1"/>
</dbReference>
<dbReference type="InterPro" id="IPR001878">
    <property type="entry name" value="Znf_CCHC"/>
</dbReference>
<feature type="compositionally biased region" description="Basic residues" evidence="8">
    <location>
        <begin position="2067"/>
        <end position="2076"/>
    </location>
</feature>
<keyword evidence="16" id="KW-1185">Reference proteome</keyword>
<feature type="domain" description="Reverse transcriptase" evidence="12">
    <location>
        <begin position="1200"/>
        <end position="1378"/>
    </location>
</feature>
<evidence type="ECO:0000256" key="5">
    <source>
        <dbReference type="ARBA" id="ARBA00022833"/>
    </source>
</evidence>
<dbReference type="InterPro" id="IPR001510">
    <property type="entry name" value="Znf_PARP"/>
</dbReference>
<dbReference type="InterPro" id="IPR038650">
    <property type="entry name" value="PADR1_C_dom_sf"/>
</dbReference>
<dbReference type="PROSITE" id="PS50994">
    <property type="entry name" value="INTEGRASE"/>
    <property type="match status" value="1"/>
</dbReference>
<dbReference type="Pfam" id="PF00078">
    <property type="entry name" value="RVT_1"/>
    <property type="match status" value="1"/>
</dbReference>
<dbReference type="InterPro" id="IPR043502">
    <property type="entry name" value="DNA/RNA_pol_sf"/>
</dbReference>
<dbReference type="Gene3D" id="3.30.70.270">
    <property type="match status" value="2"/>
</dbReference>
<feature type="compositionally biased region" description="Basic and acidic residues" evidence="8">
    <location>
        <begin position="2081"/>
        <end position="2091"/>
    </location>
</feature>
<dbReference type="CDD" id="cd09274">
    <property type="entry name" value="RNase_HI_RT_Ty3"/>
    <property type="match status" value="1"/>
</dbReference>
<dbReference type="InterPro" id="IPR049296">
    <property type="entry name" value="PARP1-like_PADR1_N"/>
</dbReference>
<dbReference type="PROSITE" id="PS50064">
    <property type="entry name" value="ZF_PARP_2"/>
    <property type="match status" value="2"/>
</dbReference>
<comment type="caution">
    <text evidence="15">The sequence shown here is derived from an EMBL/GenBank/DDBJ whole genome shotgun (WGS) entry which is preliminary data.</text>
</comment>
<dbReference type="GO" id="GO:0003677">
    <property type="term" value="F:DNA binding"/>
    <property type="evidence" value="ECO:0007669"/>
    <property type="project" value="InterPro"/>
</dbReference>
<dbReference type="InterPro" id="IPR043128">
    <property type="entry name" value="Rev_trsase/Diguanyl_cyclase"/>
</dbReference>
<dbReference type="InterPro" id="IPR012337">
    <property type="entry name" value="RNaseH-like_sf"/>
</dbReference>
<feature type="domain" description="PARP-type" evidence="9">
    <location>
        <begin position="8"/>
        <end position="90"/>
    </location>
</feature>
<feature type="domain" description="CCHC-type" evidence="10">
    <location>
        <begin position="932"/>
        <end position="945"/>
    </location>
</feature>
<dbReference type="Gene3D" id="1.10.20.130">
    <property type="match status" value="1"/>
</dbReference>
<evidence type="ECO:0000313" key="16">
    <source>
        <dbReference type="Proteomes" id="UP001286313"/>
    </source>
</evidence>
<feature type="domain" description="WGR" evidence="14">
    <location>
        <begin position="518"/>
        <end position="614"/>
    </location>
</feature>
<evidence type="ECO:0000259" key="11">
    <source>
        <dbReference type="PROSITE" id="PS50172"/>
    </source>
</evidence>
<dbReference type="InterPro" id="IPR000477">
    <property type="entry name" value="RT_dom"/>
</dbReference>
<dbReference type="InterPro" id="IPR036397">
    <property type="entry name" value="RNaseH_sf"/>
</dbReference>
<dbReference type="InterPro" id="IPR001357">
    <property type="entry name" value="BRCT_dom"/>
</dbReference>
<dbReference type="InterPro" id="IPR001584">
    <property type="entry name" value="Integrase_cat-core"/>
</dbReference>
<feature type="domain" description="BRCT" evidence="11">
    <location>
        <begin position="370"/>
        <end position="448"/>
    </location>
</feature>
<evidence type="ECO:0000256" key="3">
    <source>
        <dbReference type="ARBA" id="ARBA00022723"/>
    </source>
</evidence>
<dbReference type="CDD" id="cd01647">
    <property type="entry name" value="RT_LTR"/>
    <property type="match status" value="1"/>
</dbReference>
<dbReference type="InterPro" id="IPR036957">
    <property type="entry name" value="Znf_PARP_sf"/>
</dbReference>
<protein>
    <recommendedName>
        <fullName evidence="2">RNA-directed DNA polymerase</fullName>
        <ecNumber evidence="2">2.7.7.49</ecNumber>
    </recommendedName>
</protein>
<keyword evidence="6" id="KW-0539">Nucleus</keyword>
<evidence type="ECO:0000256" key="1">
    <source>
        <dbReference type="ARBA" id="ARBA00004123"/>
    </source>
</evidence>
<keyword evidence="4 7" id="KW-0863">Zinc-finger</keyword>
<gene>
    <name evidence="15" type="ORF">Pcinc_004120</name>
</gene>
<evidence type="ECO:0000256" key="7">
    <source>
        <dbReference type="PROSITE-ProRule" id="PRU00047"/>
    </source>
</evidence>
<dbReference type="InterPro" id="IPR036420">
    <property type="entry name" value="BRCT_dom_sf"/>
</dbReference>
<comment type="subcellular location">
    <subcellularLocation>
        <location evidence="1">Nucleus</location>
    </subcellularLocation>
</comment>
<evidence type="ECO:0000256" key="2">
    <source>
        <dbReference type="ARBA" id="ARBA00012493"/>
    </source>
</evidence>
<dbReference type="SMART" id="SM01335">
    <property type="entry name" value="PADR1"/>
    <property type="match status" value="1"/>
</dbReference>
<dbReference type="Pfam" id="PF00665">
    <property type="entry name" value="rve"/>
    <property type="match status" value="1"/>
</dbReference>
<dbReference type="FunFam" id="3.30.70.270:FF:000020">
    <property type="entry name" value="Transposon Tf2-6 polyprotein-like Protein"/>
    <property type="match status" value="1"/>
</dbReference>
<dbReference type="EC" id="2.7.7.49" evidence="2"/>
<dbReference type="Gene3D" id="3.30.420.10">
    <property type="entry name" value="Ribonuclease H-like superfamily/Ribonuclease H"/>
    <property type="match status" value="1"/>
</dbReference>
<dbReference type="InterPro" id="IPR041577">
    <property type="entry name" value="RT_RNaseH_2"/>
</dbReference>
<dbReference type="Proteomes" id="UP001286313">
    <property type="component" value="Unassembled WGS sequence"/>
</dbReference>
<proteinExistence type="predicted"/>
<evidence type="ECO:0000259" key="10">
    <source>
        <dbReference type="PROSITE" id="PS50158"/>
    </source>
</evidence>
<dbReference type="SMART" id="SM01336">
    <property type="entry name" value="zf-PARP"/>
    <property type="match status" value="2"/>
</dbReference>
<dbReference type="PROSITE" id="PS50172">
    <property type="entry name" value="BRCT"/>
    <property type="match status" value="1"/>
</dbReference>
<evidence type="ECO:0000259" key="14">
    <source>
        <dbReference type="PROSITE" id="PS51977"/>
    </source>
</evidence>
<dbReference type="Pfam" id="PF00533">
    <property type="entry name" value="BRCT"/>
    <property type="match status" value="1"/>
</dbReference>
<dbReference type="InterPro" id="IPR008893">
    <property type="entry name" value="WGR_domain"/>
</dbReference>
<feature type="region of interest" description="Disordered" evidence="8">
    <location>
        <begin position="2026"/>
        <end position="2091"/>
    </location>
</feature>
<dbReference type="SUPFAM" id="SSF142921">
    <property type="entry name" value="WGR domain-like"/>
    <property type="match status" value="1"/>
</dbReference>
<dbReference type="Pfam" id="PF00645">
    <property type="entry name" value="zf-PARP"/>
    <property type="match status" value="2"/>
</dbReference>
<dbReference type="Gene3D" id="3.40.50.10190">
    <property type="entry name" value="BRCT domain"/>
    <property type="match status" value="1"/>
</dbReference>
<dbReference type="GO" id="GO:0008270">
    <property type="term" value="F:zinc ion binding"/>
    <property type="evidence" value="ECO:0007669"/>
    <property type="project" value="UniProtKB-KW"/>
</dbReference>
<name>A0AAE1GHI2_PETCI</name>
<dbReference type="PROSITE" id="PS51977">
    <property type="entry name" value="WGR"/>
    <property type="match status" value="1"/>
</dbReference>
<feature type="region of interest" description="Disordered" evidence="8">
    <location>
        <begin position="85"/>
        <end position="109"/>
    </location>
</feature>
<evidence type="ECO:0000256" key="8">
    <source>
        <dbReference type="SAM" id="MobiDB-lite"/>
    </source>
</evidence>
<accession>A0AAE1GHI2</accession>
<organism evidence="15 16">
    <name type="scientific">Petrolisthes cinctipes</name>
    <name type="common">Flat porcelain crab</name>
    <dbReference type="NCBI Taxonomy" id="88211"/>
    <lineage>
        <taxon>Eukaryota</taxon>
        <taxon>Metazoa</taxon>
        <taxon>Ecdysozoa</taxon>
        <taxon>Arthropoda</taxon>
        <taxon>Crustacea</taxon>
        <taxon>Multicrustacea</taxon>
        <taxon>Malacostraca</taxon>
        <taxon>Eumalacostraca</taxon>
        <taxon>Eucarida</taxon>
        <taxon>Decapoda</taxon>
        <taxon>Pleocyemata</taxon>
        <taxon>Anomura</taxon>
        <taxon>Galatheoidea</taxon>
        <taxon>Porcellanidae</taxon>
        <taxon>Petrolisthes</taxon>
    </lineage>
</organism>
<feature type="domain" description="Integrase catalytic" evidence="13">
    <location>
        <begin position="1754"/>
        <end position="1922"/>
    </location>
</feature>
<feature type="domain" description="PARP-type" evidence="9">
    <location>
        <begin position="115"/>
        <end position="204"/>
    </location>
</feature>
<evidence type="ECO:0000259" key="13">
    <source>
        <dbReference type="PROSITE" id="PS50994"/>
    </source>
</evidence>
<evidence type="ECO:0000256" key="4">
    <source>
        <dbReference type="ARBA" id="ARBA00022771"/>
    </source>
</evidence>
<dbReference type="GO" id="GO:0005634">
    <property type="term" value="C:nucleus"/>
    <property type="evidence" value="ECO:0007669"/>
    <property type="project" value="UniProtKB-SubCell"/>
</dbReference>
<dbReference type="Pfam" id="PF17921">
    <property type="entry name" value="Integrase_H2C2"/>
    <property type="match status" value="1"/>
</dbReference>
<dbReference type="SUPFAM" id="SSF57716">
    <property type="entry name" value="Glucocorticoid receptor-like (DNA-binding domain)"/>
    <property type="match status" value="2"/>
</dbReference>
<dbReference type="Pfam" id="PF17919">
    <property type="entry name" value="RT_RNaseH_2"/>
    <property type="match status" value="1"/>
</dbReference>
<reference evidence="15" key="1">
    <citation type="submission" date="2023-10" db="EMBL/GenBank/DDBJ databases">
        <title>Genome assemblies of two species of porcelain crab, Petrolisthes cinctipes and Petrolisthes manimaculis (Anomura: Porcellanidae).</title>
        <authorList>
            <person name="Angst P."/>
        </authorList>
    </citation>
    <scope>NUCLEOTIDE SEQUENCE</scope>
    <source>
        <strain evidence="15">PB745_01</strain>
        <tissue evidence="15">Gill</tissue>
    </source>
</reference>
<evidence type="ECO:0000259" key="12">
    <source>
        <dbReference type="PROSITE" id="PS50878"/>
    </source>
</evidence>
<dbReference type="PROSITE" id="PS50878">
    <property type="entry name" value="RT_POL"/>
    <property type="match status" value="1"/>
</dbReference>
<dbReference type="CDD" id="cd08001">
    <property type="entry name" value="WGR_PARP1_like"/>
    <property type="match status" value="1"/>
</dbReference>
<dbReference type="Gene3D" id="1.10.340.70">
    <property type="match status" value="1"/>
</dbReference>
<dbReference type="Pfam" id="PF05406">
    <property type="entry name" value="WGR"/>
    <property type="match status" value="1"/>
</dbReference>
<dbReference type="GO" id="GO:0042575">
    <property type="term" value="C:DNA polymerase complex"/>
    <property type="evidence" value="ECO:0007669"/>
    <property type="project" value="UniProtKB-ARBA"/>
</dbReference>
<dbReference type="SMART" id="SM00773">
    <property type="entry name" value="WGR"/>
    <property type="match status" value="1"/>
</dbReference>
<dbReference type="PROSITE" id="PS52007">
    <property type="entry name" value="PADR1"/>
    <property type="match status" value="1"/>
</dbReference>
<evidence type="ECO:0000256" key="6">
    <source>
        <dbReference type="ARBA" id="ARBA00023242"/>
    </source>
</evidence>